<keyword evidence="2" id="KW-0238">DNA-binding</keyword>
<dbReference type="Gene3D" id="1.10.260.40">
    <property type="entry name" value="lambda repressor-like DNA-binding domains"/>
    <property type="match status" value="1"/>
</dbReference>
<keyword evidence="3" id="KW-0804">Transcription</keyword>
<protein>
    <submittedName>
        <fullName evidence="5">Helix-turn-helix domain-containing protein</fullName>
    </submittedName>
</protein>
<gene>
    <name evidence="5" type="ORF">ACFFU4_15550</name>
</gene>
<dbReference type="Pfam" id="PF01381">
    <property type="entry name" value="HTH_3"/>
    <property type="match status" value="1"/>
</dbReference>
<dbReference type="InterPro" id="IPR050807">
    <property type="entry name" value="TransReg_Diox_bact_type"/>
</dbReference>
<dbReference type="RefSeq" id="WP_377070736.1">
    <property type="nucleotide sequence ID" value="NZ_JBHMEC010000026.1"/>
</dbReference>
<dbReference type="InterPro" id="IPR010982">
    <property type="entry name" value="Lambda_DNA-bd_dom_sf"/>
</dbReference>
<dbReference type="PANTHER" id="PTHR46797">
    <property type="entry name" value="HTH-TYPE TRANSCRIPTIONAL REGULATOR"/>
    <property type="match status" value="1"/>
</dbReference>
<organism evidence="5 6">
    <name type="scientific">Roseovarius ramblicola</name>
    <dbReference type="NCBI Taxonomy" id="2022336"/>
    <lineage>
        <taxon>Bacteria</taxon>
        <taxon>Pseudomonadati</taxon>
        <taxon>Pseudomonadota</taxon>
        <taxon>Alphaproteobacteria</taxon>
        <taxon>Rhodobacterales</taxon>
        <taxon>Roseobacteraceae</taxon>
        <taxon>Roseovarius</taxon>
    </lineage>
</organism>
<dbReference type="PANTHER" id="PTHR46797:SF23">
    <property type="entry name" value="HTH-TYPE TRANSCRIPTIONAL REGULATOR SUTR"/>
    <property type="match status" value="1"/>
</dbReference>
<comment type="caution">
    <text evidence="5">The sequence shown here is derived from an EMBL/GenBank/DDBJ whole genome shotgun (WGS) entry which is preliminary data.</text>
</comment>
<evidence type="ECO:0000256" key="3">
    <source>
        <dbReference type="ARBA" id="ARBA00023163"/>
    </source>
</evidence>
<dbReference type="SMART" id="SM00530">
    <property type="entry name" value="HTH_XRE"/>
    <property type="match status" value="1"/>
</dbReference>
<dbReference type="CDD" id="cd00093">
    <property type="entry name" value="HTH_XRE"/>
    <property type="match status" value="1"/>
</dbReference>
<evidence type="ECO:0000313" key="6">
    <source>
        <dbReference type="Proteomes" id="UP001589670"/>
    </source>
</evidence>
<evidence type="ECO:0000259" key="4">
    <source>
        <dbReference type="PROSITE" id="PS50943"/>
    </source>
</evidence>
<dbReference type="PROSITE" id="PS50943">
    <property type="entry name" value="HTH_CROC1"/>
    <property type="match status" value="1"/>
</dbReference>
<evidence type="ECO:0000256" key="2">
    <source>
        <dbReference type="ARBA" id="ARBA00023125"/>
    </source>
</evidence>
<dbReference type="EMBL" id="JBHMEC010000026">
    <property type="protein sequence ID" value="MFB9151165.1"/>
    <property type="molecule type" value="Genomic_DNA"/>
</dbReference>
<sequence length="436" mass="46820">MSERFMIGTRIRERRVLAGIRQTDLAKRVGISPSYLNLIEHNRRRIGGKTLLRLADALDVEPSLLSEGAAATLVSGLREAAGAADDAAPERDRAEEFAERFPGWAGLVTGLYRRNQEMERTIETLTDRLAHDPFLADSLHEVISAVTAIRSTSSILVDTEELEPEWTARFHRNINEDSARLTEGAQALVKYLEGAPNRDAEVQSPQDEMHAVLAARGFHFAELEREVAGPQAVARLVRDEAGRGLSGPAQTLLGAVLTRYLEDARALPMATFLARLRTLGPNPAGLAEATGAGLAQVFRRLAAMPGSEAGPVGLVICDASGTLIFRKPIEGFAMPRLAGACALWPLYRALAQPLAPLRRRVRQAGRGGEVVEALAVAGPEGPVGFDRPVPVRAHMLLLPDPGGAAGAPEEIGVSCRICPLADCAARREPSILAEGF</sequence>
<keyword evidence="1" id="KW-0805">Transcription regulation</keyword>
<proteinExistence type="predicted"/>
<dbReference type="Proteomes" id="UP001589670">
    <property type="component" value="Unassembled WGS sequence"/>
</dbReference>
<keyword evidence="6" id="KW-1185">Reference proteome</keyword>
<accession>A0ABV5I394</accession>
<dbReference type="SUPFAM" id="SSF47413">
    <property type="entry name" value="lambda repressor-like DNA-binding domains"/>
    <property type="match status" value="1"/>
</dbReference>
<evidence type="ECO:0000313" key="5">
    <source>
        <dbReference type="EMBL" id="MFB9151165.1"/>
    </source>
</evidence>
<evidence type="ECO:0000256" key="1">
    <source>
        <dbReference type="ARBA" id="ARBA00023015"/>
    </source>
</evidence>
<feature type="domain" description="HTH cro/C1-type" evidence="4">
    <location>
        <begin position="11"/>
        <end position="65"/>
    </location>
</feature>
<dbReference type="InterPro" id="IPR001387">
    <property type="entry name" value="Cro/C1-type_HTH"/>
</dbReference>
<name>A0ABV5I394_9RHOB</name>
<reference evidence="5 6" key="1">
    <citation type="submission" date="2024-09" db="EMBL/GenBank/DDBJ databases">
        <authorList>
            <person name="Sun Q."/>
            <person name="Mori K."/>
        </authorList>
    </citation>
    <scope>NUCLEOTIDE SEQUENCE [LARGE SCALE GENOMIC DNA]</scope>
    <source>
        <strain evidence="5 6">CECT 9424</strain>
    </source>
</reference>